<gene>
    <name evidence="1" type="ORF">SOCE836_010260</name>
</gene>
<proteinExistence type="predicted"/>
<protein>
    <submittedName>
        <fullName evidence="1">Uncharacterized protein</fullName>
    </submittedName>
</protein>
<evidence type="ECO:0000313" key="2">
    <source>
        <dbReference type="Proteomes" id="UP000295497"/>
    </source>
</evidence>
<accession>A0A4P2QHE5</accession>
<reference evidence="1 2" key="1">
    <citation type="submission" date="2015-09" db="EMBL/GenBank/DDBJ databases">
        <title>Sorangium comparison.</title>
        <authorList>
            <person name="Zaburannyi N."/>
            <person name="Bunk B."/>
            <person name="Overmann J."/>
            <person name="Mueller R."/>
        </authorList>
    </citation>
    <scope>NUCLEOTIDE SEQUENCE [LARGE SCALE GENOMIC DNA]</scope>
    <source>
        <strain evidence="1 2">So ce836</strain>
    </source>
</reference>
<dbReference type="EMBL" id="CP012672">
    <property type="protein sequence ID" value="AUX28941.1"/>
    <property type="molecule type" value="Genomic_DNA"/>
</dbReference>
<sequence length="26" mass="3162">MREHDRPLHDLIARYSADDAWRPSRP</sequence>
<name>A0A4P2QHE5_SORCE</name>
<dbReference type="Proteomes" id="UP000295497">
    <property type="component" value="Chromosome"/>
</dbReference>
<dbReference type="AlphaFoldDB" id="A0A4P2QHE5"/>
<organism evidence="1 2">
    <name type="scientific">Sorangium cellulosum</name>
    <name type="common">Polyangium cellulosum</name>
    <dbReference type="NCBI Taxonomy" id="56"/>
    <lineage>
        <taxon>Bacteria</taxon>
        <taxon>Pseudomonadati</taxon>
        <taxon>Myxococcota</taxon>
        <taxon>Polyangia</taxon>
        <taxon>Polyangiales</taxon>
        <taxon>Polyangiaceae</taxon>
        <taxon>Sorangium</taxon>
    </lineage>
</organism>
<evidence type="ECO:0000313" key="1">
    <source>
        <dbReference type="EMBL" id="AUX28941.1"/>
    </source>
</evidence>